<dbReference type="GO" id="GO:0003677">
    <property type="term" value="F:DNA binding"/>
    <property type="evidence" value="ECO:0007669"/>
    <property type="project" value="UniProtKB-KW"/>
</dbReference>
<evidence type="ECO:0000256" key="3">
    <source>
        <dbReference type="ARBA" id="ARBA00022679"/>
    </source>
</evidence>
<dbReference type="GO" id="GO:0016987">
    <property type="term" value="F:sigma factor activity"/>
    <property type="evidence" value="ECO:0007669"/>
    <property type="project" value="UniProtKB-KW"/>
</dbReference>
<dbReference type="Pfam" id="PF00309">
    <property type="entry name" value="Sigma54_AID"/>
    <property type="match status" value="1"/>
</dbReference>
<dbReference type="RefSeq" id="WP_092954854.1">
    <property type="nucleotide sequence ID" value="NZ_FOMQ01000012.1"/>
</dbReference>
<keyword evidence="5 9" id="KW-0805">Transcription regulation</keyword>
<keyword evidence="13" id="KW-1185">Reference proteome</keyword>
<dbReference type="Gene3D" id="1.10.10.1330">
    <property type="entry name" value="RNA polymerase sigma-54 factor, core-binding domain"/>
    <property type="match status" value="1"/>
</dbReference>
<dbReference type="InterPro" id="IPR038709">
    <property type="entry name" value="RpoN_core-bd_sf"/>
</dbReference>
<name>A0A1I1X9R1_9BURK</name>
<dbReference type="Pfam" id="PF04963">
    <property type="entry name" value="Sigma54_CBD"/>
    <property type="match status" value="1"/>
</dbReference>
<evidence type="ECO:0000313" key="13">
    <source>
        <dbReference type="Proteomes" id="UP000199517"/>
    </source>
</evidence>
<proteinExistence type="inferred from homology"/>
<evidence type="ECO:0000256" key="4">
    <source>
        <dbReference type="ARBA" id="ARBA00022695"/>
    </source>
</evidence>
<evidence type="ECO:0000259" key="10">
    <source>
        <dbReference type="Pfam" id="PF04552"/>
    </source>
</evidence>
<keyword evidence="2 9" id="KW-0240">DNA-directed RNA polymerase</keyword>
<dbReference type="InterPro" id="IPR000394">
    <property type="entry name" value="RNA_pol_sigma_54"/>
</dbReference>
<dbReference type="STRING" id="32040.SAMN04489710_11273"/>
<dbReference type="InterPro" id="IPR007634">
    <property type="entry name" value="RNA_pol_sigma_54_DNA-bd"/>
</dbReference>
<keyword evidence="6 9" id="KW-0731">Sigma factor</keyword>
<dbReference type="Pfam" id="PF04552">
    <property type="entry name" value="Sigma54_DBD"/>
    <property type="match status" value="1"/>
</dbReference>
<dbReference type="OrthoDB" id="9814402at2"/>
<dbReference type="PANTHER" id="PTHR32248">
    <property type="entry name" value="RNA POLYMERASE SIGMA-54 FACTOR"/>
    <property type="match status" value="1"/>
</dbReference>
<evidence type="ECO:0000256" key="9">
    <source>
        <dbReference type="PIRNR" id="PIRNR000774"/>
    </source>
</evidence>
<dbReference type="EMBL" id="FOMQ01000012">
    <property type="protein sequence ID" value="SFE04072.1"/>
    <property type="molecule type" value="Genomic_DNA"/>
</dbReference>
<feature type="domain" description="RNA polymerase sigma factor 54 core-binding" evidence="11">
    <location>
        <begin position="93"/>
        <end position="280"/>
    </location>
</feature>
<dbReference type="GO" id="GO:0006352">
    <property type="term" value="P:DNA-templated transcription initiation"/>
    <property type="evidence" value="ECO:0007669"/>
    <property type="project" value="InterPro"/>
</dbReference>
<sequence length="469" mass="51917">MSSLALGVRQVQTNHLSPRLQKAVQLLQMPTAEFIQNVMNAMDENPFLEEDEAAIQPGSMVPGDLPAWPAGPGTKSLHDAAGDGISMLEKEPATTTLHAHLHAQLRMLRLPDRVFLLCSLIVEELTEDGYLDCAIESICQDYGIEPEATPEELQTALLHVQSLEPAGVGARNLQECLRLQLPAVDCPLQRALCEAVLEKAAQGAAPQAMRQLSTRLDVPAHAVREALERLRHLDPHPGWRYGSQPVQYIVPDVIVHKTRGGWTTSLNEAIIPRVRVNRQYQQLMQPKQGPSTATESIAADEVPGEPSRALATQLAEARWTVRNVQQRFSTVLDVARAILRRQPHFLEYGPVGMRPLALKDVAEDVGVHVSTVSRVTNNKYLQTPFGLFELKYFFSRAMTTPAGHDSSPTAIRGLVQEILAADNGLQPLSDVDIARQLERQGIRIARRTVTKYRQQLRIPPAEQRAALRS</sequence>
<dbReference type="Gene3D" id="1.10.260.40">
    <property type="entry name" value="lambda repressor-like DNA-binding domains"/>
    <property type="match status" value="1"/>
</dbReference>
<gene>
    <name evidence="12" type="ORF">SAMN04489710_11273</name>
</gene>
<keyword evidence="8 9" id="KW-0804">Transcription</keyword>
<evidence type="ECO:0000256" key="5">
    <source>
        <dbReference type="ARBA" id="ARBA00023015"/>
    </source>
</evidence>
<evidence type="ECO:0000256" key="7">
    <source>
        <dbReference type="ARBA" id="ARBA00023125"/>
    </source>
</evidence>
<feature type="domain" description="RNA polymerase sigma factor 54 DNA-binding" evidence="10">
    <location>
        <begin position="310"/>
        <end position="464"/>
    </location>
</feature>
<protein>
    <recommendedName>
        <fullName evidence="9">RNA polymerase sigma-54 factor</fullName>
    </recommendedName>
</protein>
<dbReference type="AlphaFoldDB" id="A0A1I1X9R1"/>
<evidence type="ECO:0000256" key="2">
    <source>
        <dbReference type="ARBA" id="ARBA00022478"/>
    </source>
</evidence>
<dbReference type="PROSITE" id="PS50044">
    <property type="entry name" value="SIGMA54_3"/>
    <property type="match status" value="1"/>
</dbReference>
<dbReference type="GO" id="GO:0016779">
    <property type="term" value="F:nucleotidyltransferase activity"/>
    <property type="evidence" value="ECO:0007669"/>
    <property type="project" value="UniProtKB-KW"/>
</dbReference>
<evidence type="ECO:0000256" key="1">
    <source>
        <dbReference type="ARBA" id="ARBA00008798"/>
    </source>
</evidence>
<comment type="similarity">
    <text evidence="1 9">Belongs to the sigma-54 factor family.</text>
</comment>
<dbReference type="GO" id="GO:0001216">
    <property type="term" value="F:DNA-binding transcription activator activity"/>
    <property type="evidence" value="ECO:0007669"/>
    <property type="project" value="InterPro"/>
</dbReference>
<keyword evidence="7 9" id="KW-0238">DNA-binding</keyword>
<reference evidence="13" key="1">
    <citation type="submission" date="2016-10" db="EMBL/GenBank/DDBJ databases">
        <authorList>
            <person name="Varghese N."/>
            <person name="Submissions S."/>
        </authorList>
    </citation>
    <scope>NUCLEOTIDE SEQUENCE [LARGE SCALE GENOMIC DNA]</scope>
    <source>
        <strain evidence="13">DSM 7481</strain>
    </source>
</reference>
<dbReference type="PIRSF" id="PIRSF000774">
    <property type="entry name" value="RpoN"/>
    <property type="match status" value="1"/>
</dbReference>
<accession>A0A1I1X9R1</accession>
<dbReference type="PANTHER" id="PTHR32248:SF4">
    <property type="entry name" value="RNA POLYMERASE SIGMA-54 FACTOR"/>
    <property type="match status" value="1"/>
</dbReference>
<dbReference type="Gene3D" id="1.10.10.60">
    <property type="entry name" value="Homeodomain-like"/>
    <property type="match status" value="1"/>
</dbReference>
<evidence type="ECO:0000313" key="12">
    <source>
        <dbReference type="EMBL" id="SFE04072.1"/>
    </source>
</evidence>
<dbReference type="PROSITE" id="PS00718">
    <property type="entry name" value="SIGMA54_2"/>
    <property type="match status" value="1"/>
</dbReference>
<dbReference type="NCBIfam" id="TIGR02395">
    <property type="entry name" value="rpoN_sigma"/>
    <property type="match status" value="1"/>
</dbReference>
<dbReference type="InterPro" id="IPR007046">
    <property type="entry name" value="RNA_pol_sigma_54_core-bd"/>
</dbReference>
<dbReference type="PRINTS" id="PR00045">
    <property type="entry name" value="SIGMA54FCT"/>
</dbReference>
<keyword evidence="3 9" id="KW-0808">Transferase</keyword>
<keyword evidence="4 9" id="KW-0548">Nucleotidyltransferase</keyword>
<comment type="function">
    <text evidence="9">Sigma factors are initiation factors that promote the attachment of RNA polymerase to specific initiation sites and are then released.</text>
</comment>
<evidence type="ECO:0000256" key="8">
    <source>
        <dbReference type="ARBA" id="ARBA00023163"/>
    </source>
</evidence>
<evidence type="ECO:0000256" key="6">
    <source>
        <dbReference type="ARBA" id="ARBA00023082"/>
    </source>
</evidence>
<dbReference type="PROSITE" id="PS00717">
    <property type="entry name" value="SIGMA54_1"/>
    <property type="match status" value="1"/>
</dbReference>
<dbReference type="Proteomes" id="UP000199517">
    <property type="component" value="Unassembled WGS sequence"/>
</dbReference>
<evidence type="ECO:0000259" key="11">
    <source>
        <dbReference type="Pfam" id="PF04963"/>
    </source>
</evidence>
<dbReference type="InterPro" id="IPR010982">
    <property type="entry name" value="Lambda_DNA-bd_dom_sf"/>
</dbReference>
<organism evidence="12 13">
    <name type="scientific">Paracidovorax konjaci</name>
    <dbReference type="NCBI Taxonomy" id="32040"/>
    <lineage>
        <taxon>Bacteria</taxon>
        <taxon>Pseudomonadati</taxon>
        <taxon>Pseudomonadota</taxon>
        <taxon>Betaproteobacteria</taxon>
        <taxon>Burkholderiales</taxon>
        <taxon>Comamonadaceae</taxon>
        <taxon>Paracidovorax</taxon>
    </lineage>
</organism>
<dbReference type="GO" id="GO:0000428">
    <property type="term" value="C:DNA-directed RNA polymerase complex"/>
    <property type="evidence" value="ECO:0007669"/>
    <property type="project" value="UniProtKB-KW"/>
</dbReference>